<evidence type="ECO:0000259" key="1">
    <source>
        <dbReference type="PROSITE" id="PS51294"/>
    </source>
</evidence>
<dbReference type="InterPro" id="IPR001005">
    <property type="entry name" value="SANT/Myb"/>
</dbReference>
<dbReference type="InterPro" id="IPR009057">
    <property type="entry name" value="Homeodomain-like_sf"/>
</dbReference>
<dbReference type="SUPFAM" id="SSF46689">
    <property type="entry name" value="Homeodomain-like"/>
    <property type="match status" value="1"/>
</dbReference>
<organism evidence="2 3">
    <name type="scientific">Blepharisma stoltei</name>
    <dbReference type="NCBI Taxonomy" id="1481888"/>
    <lineage>
        <taxon>Eukaryota</taxon>
        <taxon>Sar</taxon>
        <taxon>Alveolata</taxon>
        <taxon>Ciliophora</taxon>
        <taxon>Postciliodesmatophora</taxon>
        <taxon>Heterotrichea</taxon>
        <taxon>Heterotrichida</taxon>
        <taxon>Blepharismidae</taxon>
        <taxon>Blepharisma</taxon>
    </lineage>
</organism>
<evidence type="ECO:0000313" key="2">
    <source>
        <dbReference type="EMBL" id="CAG9314796.1"/>
    </source>
</evidence>
<keyword evidence="3" id="KW-1185">Reference proteome</keyword>
<dbReference type="Gene3D" id="1.10.10.60">
    <property type="entry name" value="Homeodomain-like"/>
    <property type="match status" value="1"/>
</dbReference>
<dbReference type="AlphaFoldDB" id="A0AAU9IM10"/>
<protein>
    <recommendedName>
        <fullName evidence="1">HTH myb-type domain-containing protein</fullName>
    </recommendedName>
</protein>
<accession>A0AAU9IM10</accession>
<dbReference type="PROSITE" id="PS51294">
    <property type="entry name" value="HTH_MYB"/>
    <property type="match status" value="1"/>
</dbReference>
<sequence length="215" mass="25901">MKRICSEREVSENDTQFKDNFDQEDINPASNYFLNSCQVPILNNEINCETNSIIKRRKGKWHADEDFLLIRQYIEHGPNWTLFTSLFNNRGPKSIKSHFYLLRNRMTMEQMELLNHQILLNRKKRDSGLIYEKLKFYENDIKDYKNKEPLDESKALKVWNNDIKWESLYESENEKILSKIFELKIKEALLENQLFAKKRELSEYRKSQGFIEDAF</sequence>
<gene>
    <name evidence="2" type="ORF">BSTOLATCC_MIC11791</name>
</gene>
<proteinExistence type="predicted"/>
<dbReference type="Pfam" id="PF00249">
    <property type="entry name" value="Myb_DNA-binding"/>
    <property type="match status" value="1"/>
</dbReference>
<dbReference type="Proteomes" id="UP001162131">
    <property type="component" value="Unassembled WGS sequence"/>
</dbReference>
<dbReference type="CDD" id="cd00167">
    <property type="entry name" value="SANT"/>
    <property type="match status" value="1"/>
</dbReference>
<comment type="caution">
    <text evidence="2">The sequence shown here is derived from an EMBL/GenBank/DDBJ whole genome shotgun (WGS) entry which is preliminary data.</text>
</comment>
<dbReference type="EMBL" id="CAJZBQ010000012">
    <property type="protein sequence ID" value="CAG9314796.1"/>
    <property type="molecule type" value="Genomic_DNA"/>
</dbReference>
<dbReference type="SMART" id="SM00717">
    <property type="entry name" value="SANT"/>
    <property type="match status" value="1"/>
</dbReference>
<dbReference type="InterPro" id="IPR017930">
    <property type="entry name" value="Myb_dom"/>
</dbReference>
<evidence type="ECO:0000313" key="3">
    <source>
        <dbReference type="Proteomes" id="UP001162131"/>
    </source>
</evidence>
<feature type="domain" description="HTH myb-type" evidence="1">
    <location>
        <begin position="53"/>
        <end position="107"/>
    </location>
</feature>
<reference evidence="2" key="1">
    <citation type="submission" date="2021-09" db="EMBL/GenBank/DDBJ databases">
        <authorList>
            <consortium name="AG Swart"/>
            <person name="Singh M."/>
            <person name="Singh A."/>
            <person name="Seah K."/>
            <person name="Emmerich C."/>
        </authorList>
    </citation>
    <scope>NUCLEOTIDE SEQUENCE</scope>
    <source>
        <strain evidence="2">ATCC30299</strain>
    </source>
</reference>
<name>A0AAU9IM10_9CILI</name>